<feature type="compositionally biased region" description="Polar residues" evidence="1">
    <location>
        <begin position="100"/>
        <end position="119"/>
    </location>
</feature>
<evidence type="ECO:0000313" key="2">
    <source>
        <dbReference type="EMBL" id="SNT37338.1"/>
    </source>
</evidence>
<evidence type="ECO:0000256" key="1">
    <source>
        <dbReference type="SAM" id="MobiDB-lite"/>
    </source>
</evidence>
<proteinExistence type="predicted"/>
<gene>
    <name evidence="2" type="ORF">SAMN06265795_1312</name>
</gene>
<dbReference type="EMBL" id="FZOT01000031">
    <property type="protein sequence ID" value="SNT37338.1"/>
    <property type="molecule type" value="Genomic_DNA"/>
</dbReference>
<dbReference type="RefSeq" id="WP_089401793.1">
    <property type="nucleotide sequence ID" value="NZ_FZOT01000031.1"/>
</dbReference>
<dbReference type="AlphaFoldDB" id="A0A239M587"/>
<sequence length="136" mass="15270">MQTSIELTVQTYVSWEDQKHDIDVFADWLKINTPDFFILPPVTILTLDGHEKLVFVMRKQDMVIGIFESPSQALHALGEVRRSFHAFRHHGGAASMCPASASTARNGKNGLSQQRAASKSSHRKNSRGRQRELVTP</sequence>
<name>A0A239M587_9BURK</name>
<evidence type="ECO:0000313" key="3">
    <source>
        <dbReference type="Proteomes" id="UP000198284"/>
    </source>
</evidence>
<feature type="region of interest" description="Disordered" evidence="1">
    <location>
        <begin position="93"/>
        <end position="136"/>
    </location>
</feature>
<accession>A0A239M587</accession>
<dbReference type="Proteomes" id="UP000198284">
    <property type="component" value="Unassembled WGS sequence"/>
</dbReference>
<protein>
    <submittedName>
        <fullName evidence="2">Uncharacterized protein</fullName>
    </submittedName>
</protein>
<reference evidence="2 3" key="1">
    <citation type="submission" date="2017-06" db="EMBL/GenBank/DDBJ databases">
        <authorList>
            <person name="Kim H.J."/>
            <person name="Triplett B.A."/>
        </authorList>
    </citation>
    <scope>NUCLEOTIDE SEQUENCE [LARGE SCALE GENOMIC DNA]</scope>
    <source>
        <strain evidence="2 3">U15</strain>
    </source>
</reference>
<keyword evidence="3" id="KW-1185">Reference proteome</keyword>
<organism evidence="2 3">
    <name type="scientific">Noviherbaspirillum humi</name>
    <dbReference type="NCBI Taxonomy" id="1688639"/>
    <lineage>
        <taxon>Bacteria</taxon>
        <taxon>Pseudomonadati</taxon>
        <taxon>Pseudomonadota</taxon>
        <taxon>Betaproteobacteria</taxon>
        <taxon>Burkholderiales</taxon>
        <taxon>Oxalobacteraceae</taxon>
        <taxon>Noviherbaspirillum</taxon>
    </lineage>
</organism>